<dbReference type="SUPFAM" id="SSF63418">
    <property type="entry name" value="MurE/MurF N-terminal domain"/>
    <property type="match status" value="1"/>
</dbReference>
<accession>A0A329MJ17</accession>
<dbReference type="PANTHER" id="PTHR43024">
    <property type="entry name" value="UDP-N-ACETYLMURAMOYL-TRIPEPTIDE--D-ALANYL-D-ALANINE LIGASE"/>
    <property type="match status" value="1"/>
</dbReference>
<dbReference type="GO" id="GO:0008766">
    <property type="term" value="F:UDP-N-acetylmuramoylalanyl-D-glutamyl-2,6-diaminopimelate-D-alanyl-D-alanine ligase activity"/>
    <property type="evidence" value="ECO:0007669"/>
    <property type="project" value="RHEA"/>
</dbReference>
<dbReference type="GO" id="GO:0005737">
    <property type="term" value="C:cytoplasm"/>
    <property type="evidence" value="ECO:0007669"/>
    <property type="project" value="UniProtKB-SubCell"/>
</dbReference>
<evidence type="ECO:0000256" key="10">
    <source>
        <dbReference type="HAMAP-Rule" id="MF_02019"/>
    </source>
</evidence>
<dbReference type="GO" id="GO:0005524">
    <property type="term" value="F:ATP binding"/>
    <property type="evidence" value="ECO:0007669"/>
    <property type="project" value="UniProtKB-UniRule"/>
</dbReference>
<dbReference type="InterPro" id="IPR036565">
    <property type="entry name" value="Mur-like_cat_sf"/>
</dbReference>
<keyword evidence="9 10" id="KW-0961">Cell wall biogenesis/degradation</keyword>
<dbReference type="HAMAP" id="MF_02019">
    <property type="entry name" value="MurF"/>
    <property type="match status" value="1"/>
</dbReference>
<feature type="domain" description="Mur ligase central" evidence="14">
    <location>
        <begin position="116"/>
        <end position="305"/>
    </location>
</feature>
<dbReference type="UniPathway" id="UPA00219"/>
<dbReference type="InterPro" id="IPR000713">
    <property type="entry name" value="Mur_ligase_N"/>
</dbReference>
<dbReference type="EMBL" id="QMFB01000010">
    <property type="protein sequence ID" value="RAV19805.1"/>
    <property type="molecule type" value="Genomic_DNA"/>
</dbReference>
<feature type="domain" description="Mur ligase N-terminal catalytic" evidence="12">
    <location>
        <begin position="33"/>
        <end position="106"/>
    </location>
</feature>
<dbReference type="InterPro" id="IPR051046">
    <property type="entry name" value="MurCDEF_CellWall_CoF430Synth"/>
</dbReference>
<dbReference type="InterPro" id="IPR036615">
    <property type="entry name" value="Mur_ligase_C_dom_sf"/>
</dbReference>
<evidence type="ECO:0000259" key="13">
    <source>
        <dbReference type="Pfam" id="PF02875"/>
    </source>
</evidence>
<feature type="binding site" evidence="10">
    <location>
        <begin position="118"/>
        <end position="124"/>
    </location>
    <ligand>
        <name>ATP</name>
        <dbReference type="ChEBI" id="CHEBI:30616"/>
    </ligand>
</feature>
<dbReference type="AlphaFoldDB" id="A0A329MJ17"/>
<evidence type="ECO:0000256" key="4">
    <source>
        <dbReference type="ARBA" id="ARBA00022741"/>
    </source>
</evidence>
<comment type="similarity">
    <text evidence="10">Belongs to the MurCDEF family. MurF subfamily.</text>
</comment>
<dbReference type="Gene3D" id="3.40.1390.10">
    <property type="entry name" value="MurE/MurF, N-terminal domain"/>
    <property type="match status" value="1"/>
</dbReference>
<dbReference type="EC" id="6.3.2.10" evidence="10 11"/>
<evidence type="ECO:0000256" key="9">
    <source>
        <dbReference type="ARBA" id="ARBA00023316"/>
    </source>
</evidence>
<comment type="subcellular location">
    <subcellularLocation>
        <location evidence="10 11">Cytoplasm</location>
    </subcellularLocation>
</comment>
<comment type="function">
    <text evidence="10 11">Involved in cell wall formation. Catalyzes the final step in the synthesis of UDP-N-acetylmuramoyl-pentapeptide, the precursor of murein.</text>
</comment>
<dbReference type="GO" id="GO:0051301">
    <property type="term" value="P:cell division"/>
    <property type="evidence" value="ECO:0007669"/>
    <property type="project" value="UniProtKB-KW"/>
</dbReference>
<protein>
    <recommendedName>
        <fullName evidence="10 11">UDP-N-acetylmuramoyl-tripeptide--D-alanyl-D-alanine ligase</fullName>
        <ecNumber evidence="10 11">6.3.2.10</ecNumber>
    </recommendedName>
    <alternativeName>
        <fullName evidence="10">D-alanyl-D-alanine-adding enzyme</fullName>
    </alternativeName>
</protein>
<evidence type="ECO:0000256" key="11">
    <source>
        <dbReference type="RuleBase" id="RU004136"/>
    </source>
</evidence>
<evidence type="ECO:0000256" key="1">
    <source>
        <dbReference type="ARBA" id="ARBA00022490"/>
    </source>
</evidence>
<dbReference type="GO" id="GO:0009252">
    <property type="term" value="P:peptidoglycan biosynthetic process"/>
    <property type="evidence" value="ECO:0007669"/>
    <property type="project" value="UniProtKB-UniRule"/>
</dbReference>
<dbReference type="InterPro" id="IPR004101">
    <property type="entry name" value="Mur_ligase_C"/>
</dbReference>
<keyword evidence="2 10" id="KW-0436">Ligase</keyword>
<dbReference type="GO" id="GO:0047480">
    <property type="term" value="F:UDP-N-acetylmuramoyl-tripeptide-D-alanyl-D-alanine ligase activity"/>
    <property type="evidence" value="ECO:0007669"/>
    <property type="project" value="UniProtKB-UniRule"/>
</dbReference>
<comment type="catalytic activity">
    <reaction evidence="10 11">
        <text>D-alanyl-D-alanine + UDP-N-acetyl-alpha-D-muramoyl-L-alanyl-gamma-D-glutamyl-meso-2,6-diaminopimelate + ATP = UDP-N-acetyl-alpha-D-muramoyl-L-alanyl-gamma-D-glutamyl-meso-2,6-diaminopimeloyl-D-alanyl-D-alanine + ADP + phosphate + H(+)</text>
        <dbReference type="Rhea" id="RHEA:28374"/>
        <dbReference type="ChEBI" id="CHEBI:15378"/>
        <dbReference type="ChEBI" id="CHEBI:30616"/>
        <dbReference type="ChEBI" id="CHEBI:43474"/>
        <dbReference type="ChEBI" id="CHEBI:57822"/>
        <dbReference type="ChEBI" id="CHEBI:61386"/>
        <dbReference type="ChEBI" id="CHEBI:83905"/>
        <dbReference type="ChEBI" id="CHEBI:456216"/>
        <dbReference type="EC" id="6.3.2.10"/>
    </reaction>
</comment>
<dbReference type="NCBIfam" id="TIGR01143">
    <property type="entry name" value="murF"/>
    <property type="match status" value="1"/>
</dbReference>
<proteinExistence type="inferred from homology"/>
<keyword evidence="3 10" id="KW-0132">Cell division</keyword>
<dbReference type="InterPro" id="IPR013221">
    <property type="entry name" value="Mur_ligase_cen"/>
</dbReference>
<feature type="domain" description="Mur ligase C-terminal" evidence="13">
    <location>
        <begin position="327"/>
        <end position="453"/>
    </location>
</feature>
<dbReference type="RefSeq" id="WP_113032235.1">
    <property type="nucleotide sequence ID" value="NZ_QMFB01000010.1"/>
</dbReference>
<keyword evidence="4 10" id="KW-0547">Nucleotide-binding</keyword>
<evidence type="ECO:0000256" key="2">
    <source>
        <dbReference type="ARBA" id="ARBA00022598"/>
    </source>
</evidence>
<organism evidence="15 16">
    <name type="scientific">Paenibacillus contaminans</name>
    <dbReference type="NCBI Taxonomy" id="450362"/>
    <lineage>
        <taxon>Bacteria</taxon>
        <taxon>Bacillati</taxon>
        <taxon>Bacillota</taxon>
        <taxon>Bacilli</taxon>
        <taxon>Bacillales</taxon>
        <taxon>Paenibacillaceae</taxon>
        <taxon>Paenibacillus</taxon>
    </lineage>
</organism>
<keyword evidence="6 10" id="KW-0133">Cell shape</keyword>
<evidence type="ECO:0000256" key="5">
    <source>
        <dbReference type="ARBA" id="ARBA00022840"/>
    </source>
</evidence>
<keyword evidence="8 10" id="KW-0131">Cell cycle</keyword>
<keyword evidence="5 10" id="KW-0067">ATP-binding</keyword>
<comment type="caution">
    <text evidence="15">The sequence shown here is derived from an EMBL/GenBank/DDBJ whole genome shotgun (WGS) entry which is preliminary data.</text>
</comment>
<comment type="pathway">
    <text evidence="10 11">Cell wall biogenesis; peptidoglycan biosynthesis.</text>
</comment>
<evidence type="ECO:0000256" key="3">
    <source>
        <dbReference type="ARBA" id="ARBA00022618"/>
    </source>
</evidence>
<dbReference type="PANTHER" id="PTHR43024:SF1">
    <property type="entry name" value="UDP-N-ACETYLMURAMOYL-TRIPEPTIDE--D-ALANYL-D-ALANINE LIGASE"/>
    <property type="match status" value="1"/>
</dbReference>
<keyword evidence="7 10" id="KW-0573">Peptidoglycan synthesis</keyword>
<evidence type="ECO:0000259" key="12">
    <source>
        <dbReference type="Pfam" id="PF01225"/>
    </source>
</evidence>
<dbReference type="InterPro" id="IPR005863">
    <property type="entry name" value="UDP-N-AcMur_synth"/>
</dbReference>
<gene>
    <name evidence="10" type="primary">murF</name>
    <name evidence="15" type="ORF">DQG23_17845</name>
</gene>
<dbReference type="Pfam" id="PF01225">
    <property type="entry name" value="Mur_ligase"/>
    <property type="match status" value="1"/>
</dbReference>
<dbReference type="Gene3D" id="3.90.190.20">
    <property type="entry name" value="Mur ligase, C-terminal domain"/>
    <property type="match status" value="1"/>
</dbReference>
<name>A0A329MJ17_9BACL</name>
<dbReference type="SUPFAM" id="SSF53244">
    <property type="entry name" value="MurD-like peptide ligases, peptide-binding domain"/>
    <property type="match status" value="1"/>
</dbReference>
<dbReference type="OrthoDB" id="9801978at2"/>
<dbReference type="GO" id="GO:0008360">
    <property type="term" value="P:regulation of cell shape"/>
    <property type="evidence" value="ECO:0007669"/>
    <property type="project" value="UniProtKB-KW"/>
</dbReference>
<dbReference type="Proteomes" id="UP000250369">
    <property type="component" value="Unassembled WGS sequence"/>
</dbReference>
<dbReference type="SUPFAM" id="SSF53623">
    <property type="entry name" value="MurD-like peptide ligases, catalytic domain"/>
    <property type="match status" value="1"/>
</dbReference>
<evidence type="ECO:0000256" key="8">
    <source>
        <dbReference type="ARBA" id="ARBA00023306"/>
    </source>
</evidence>
<dbReference type="InterPro" id="IPR035911">
    <property type="entry name" value="MurE/MurF_N"/>
</dbReference>
<evidence type="ECO:0000313" key="16">
    <source>
        <dbReference type="Proteomes" id="UP000250369"/>
    </source>
</evidence>
<dbReference type="GO" id="GO:0071555">
    <property type="term" value="P:cell wall organization"/>
    <property type="evidence" value="ECO:0007669"/>
    <property type="project" value="UniProtKB-KW"/>
</dbReference>
<evidence type="ECO:0000256" key="6">
    <source>
        <dbReference type="ARBA" id="ARBA00022960"/>
    </source>
</evidence>
<evidence type="ECO:0000259" key="14">
    <source>
        <dbReference type="Pfam" id="PF08245"/>
    </source>
</evidence>
<sequence>MIIRTCGQIAQMVGAGLTDAGNPSGEDFTETVVKGVCFDTRKIQPGNLFVPLIGQRDGHDYVLEALAQGAAAALWQIGRPKPEEGLPLIEVEDTLEALQKLAHAYRSELPVRIVGITGSNGKTTTKDLLASLLGTTYNVHKTAGNLNNHIGLPMTLLEMDERTEMAVLEMGMSGRGEIELLSRIAEPEAAIVTNIGESHLLQLGSREEIARAKTEILSGLKPDGFFVYNGDEPLIERLMPEMPQPSSMLRYRFGASDSNDIYPVGVMQDGDGTHFQTNLPGARSLFVPLLGLHNVVNALAAIAVAKFMGVSDDEIEQGLKVVELTSMRIEPVKLKSGVLVLNDAYNASPTSMQAGLALLTDLKGYSRKFAILGDMLELGSREEEFHREIGRALEPETVDGVFTYGRLARYVAEEAAKRLGEDKVQAFDDKAELIRKLRGLLKEGDAVFVKGSRGMRLEEVVAALKSEDEAV</sequence>
<dbReference type="Pfam" id="PF08245">
    <property type="entry name" value="Mur_ligase_M"/>
    <property type="match status" value="1"/>
</dbReference>
<keyword evidence="16" id="KW-1185">Reference proteome</keyword>
<dbReference type="Gene3D" id="3.40.1190.10">
    <property type="entry name" value="Mur-like, catalytic domain"/>
    <property type="match status" value="1"/>
</dbReference>
<evidence type="ECO:0000256" key="7">
    <source>
        <dbReference type="ARBA" id="ARBA00022984"/>
    </source>
</evidence>
<keyword evidence="1 10" id="KW-0963">Cytoplasm</keyword>
<dbReference type="Pfam" id="PF02875">
    <property type="entry name" value="Mur_ligase_C"/>
    <property type="match status" value="1"/>
</dbReference>
<evidence type="ECO:0000313" key="15">
    <source>
        <dbReference type="EMBL" id="RAV19805.1"/>
    </source>
</evidence>
<reference evidence="15 16" key="1">
    <citation type="journal article" date="2009" name="Int. J. Syst. Evol. Microbiol.">
        <title>Paenibacillus contaminans sp. nov., isolated from a contaminated laboratory plate.</title>
        <authorList>
            <person name="Chou J.H."/>
            <person name="Lee J.H."/>
            <person name="Lin M.C."/>
            <person name="Chang P.S."/>
            <person name="Arun A.B."/>
            <person name="Young C.C."/>
            <person name="Chen W.M."/>
        </authorList>
    </citation>
    <scope>NUCLEOTIDE SEQUENCE [LARGE SCALE GENOMIC DNA]</scope>
    <source>
        <strain evidence="15 16">CKOBP-6</strain>
    </source>
</reference>